<dbReference type="SMART" id="SM01333">
    <property type="entry name" value="Tet_JBP"/>
    <property type="match status" value="1"/>
</dbReference>
<proteinExistence type="inferred from homology"/>
<keyword evidence="9 13" id="KW-0408">Iron</keyword>
<accession>A0A0Q3PSE0</accession>
<comment type="function">
    <text evidence="13">Dioxygenase that catalyzes the conversion of the modified genomic base 5-methylcytosine (5mC) into 5-hydroxymethylcytosine (5hmC) and plays a key role in epigenetic chromatin reprogramming during embryonic development.</text>
</comment>
<dbReference type="GO" id="GO:0141166">
    <property type="term" value="P:chromosomal 5-methylcytosine DNA demethylation pathway"/>
    <property type="evidence" value="ECO:0007669"/>
    <property type="project" value="UniProtKB-UniRule"/>
</dbReference>
<keyword evidence="8 13" id="KW-0560">Oxidoreductase</keyword>
<feature type="region of interest" description="Disordered" evidence="14">
    <location>
        <begin position="721"/>
        <end position="740"/>
    </location>
</feature>
<evidence type="ECO:0000256" key="7">
    <source>
        <dbReference type="ARBA" id="ARBA00022964"/>
    </source>
</evidence>
<feature type="domain" description="CXXC-type" evidence="15">
    <location>
        <begin position="589"/>
        <end position="630"/>
    </location>
</feature>
<evidence type="ECO:0000256" key="4">
    <source>
        <dbReference type="ARBA" id="ARBA00022723"/>
    </source>
</evidence>
<feature type="compositionally biased region" description="Basic and acidic residues" evidence="14">
    <location>
        <begin position="1621"/>
        <end position="1632"/>
    </location>
</feature>
<feature type="compositionally biased region" description="Low complexity" evidence="14">
    <location>
        <begin position="1470"/>
        <end position="1487"/>
    </location>
</feature>
<comment type="caution">
    <text evidence="16">The sequence shown here is derived from an EMBL/GenBank/DDBJ whole genome shotgun (WGS) entry which is preliminary data.</text>
</comment>
<dbReference type="GO" id="GO:0005634">
    <property type="term" value="C:nucleus"/>
    <property type="evidence" value="ECO:0007669"/>
    <property type="project" value="UniProtKB-UniRule"/>
</dbReference>
<dbReference type="InterPro" id="IPR002857">
    <property type="entry name" value="Znf_CXXC"/>
</dbReference>
<dbReference type="EC" id="1.14.11.80" evidence="13"/>
<feature type="compositionally biased region" description="Basic residues" evidence="14">
    <location>
        <begin position="19"/>
        <end position="36"/>
    </location>
</feature>
<gene>
    <name evidence="16" type="ORF">AAES_51998</name>
</gene>
<comment type="cofactor">
    <cofactor evidence="13">
        <name>Zn(2+)</name>
        <dbReference type="ChEBI" id="CHEBI:29105"/>
    </cofactor>
    <text evidence="13">The zinc ions have a structural role.</text>
</comment>
<dbReference type="GO" id="GO:0003677">
    <property type="term" value="F:DNA binding"/>
    <property type="evidence" value="ECO:0007669"/>
    <property type="project" value="InterPro"/>
</dbReference>
<evidence type="ECO:0000256" key="10">
    <source>
        <dbReference type="ARBA" id="ARBA00047840"/>
    </source>
</evidence>
<keyword evidence="17" id="KW-1185">Reference proteome</keyword>
<dbReference type="InterPro" id="IPR046942">
    <property type="entry name" value="TET_oxygenase"/>
</dbReference>
<evidence type="ECO:0000259" key="15">
    <source>
        <dbReference type="PROSITE" id="PS51058"/>
    </source>
</evidence>
<comment type="cofactor">
    <cofactor evidence="13">
        <name>Fe(2+)</name>
        <dbReference type="ChEBI" id="CHEBI:29033"/>
    </cofactor>
    <text evidence="13">Binds 1 Fe(2+) ion per subunit.</text>
</comment>
<dbReference type="Proteomes" id="UP000051836">
    <property type="component" value="Unassembled WGS sequence"/>
</dbReference>
<evidence type="ECO:0000256" key="5">
    <source>
        <dbReference type="ARBA" id="ARBA00022771"/>
    </source>
</evidence>
<evidence type="ECO:0000256" key="8">
    <source>
        <dbReference type="ARBA" id="ARBA00023002"/>
    </source>
</evidence>
<comment type="catalytic activity">
    <reaction evidence="11 13">
        <text>a 5-hydroxymethyl-2'-deoxycytidine in DNA + 2-oxoglutarate + O2 = a 5-formyl-2'-deoxycytidine in DNA + succinate + CO2 + H2O</text>
        <dbReference type="Rhea" id="RHEA:53828"/>
        <dbReference type="Rhea" id="RHEA-COMP:13315"/>
        <dbReference type="Rhea" id="RHEA-COMP:13656"/>
        <dbReference type="ChEBI" id="CHEBI:15377"/>
        <dbReference type="ChEBI" id="CHEBI:15379"/>
        <dbReference type="ChEBI" id="CHEBI:16526"/>
        <dbReference type="ChEBI" id="CHEBI:16810"/>
        <dbReference type="ChEBI" id="CHEBI:30031"/>
        <dbReference type="ChEBI" id="CHEBI:136731"/>
        <dbReference type="ChEBI" id="CHEBI:137731"/>
        <dbReference type="EC" id="1.14.11.80"/>
    </reaction>
</comment>
<comment type="similarity">
    <text evidence="2 13">Belongs to the TET family.</text>
</comment>
<dbReference type="PANTHER" id="PTHR23358">
    <property type="entry name" value="METHYLCYTOSINE DIOXYGENASE TET"/>
    <property type="match status" value="1"/>
</dbReference>
<evidence type="ECO:0000256" key="14">
    <source>
        <dbReference type="SAM" id="MobiDB-lite"/>
    </source>
</evidence>
<feature type="compositionally biased region" description="Basic and acidic residues" evidence="14">
    <location>
        <begin position="51"/>
        <end position="66"/>
    </location>
</feature>
<protein>
    <recommendedName>
        <fullName evidence="13">Methylcytosine dioxygenase TET</fullName>
        <ecNumber evidence="13">1.14.11.80</ecNumber>
    </recommendedName>
</protein>
<comment type="subcellular location">
    <subcellularLocation>
        <location evidence="1">Chromosome</location>
    </subcellularLocation>
</comment>
<dbReference type="EMBL" id="LMAW01001214">
    <property type="protein sequence ID" value="KQK84107.1"/>
    <property type="molecule type" value="Genomic_DNA"/>
</dbReference>
<keyword evidence="3" id="KW-0158">Chromosome</keyword>
<dbReference type="GO" id="GO:0070579">
    <property type="term" value="F:DNA 5-methylcytosine dioxygenase activity"/>
    <property type="evidence" value="ECO:0007669"/>
    <property type="project" value="UniProtKB-UniRule"/>
</dbReference>
<comment type="catalytic activity">
    <reaction evidence="13">
        <text>a 5-methyl-2'-deoxycytidine in DNA + 2-oxoglutarate + O2 = a 5-hydroxymethyl-2'-deoxycytidine in DNA + succinate + CO2</text>
        <dbReference type="Rhea" id="RHEA:52636"/>
        <dbReference type="Rhea" id="RHEA-COMP:11370"/>
        <dbReference type="Rhea" id="RHEA-COMP:13315"/>
        <dbReference type="ChEBI" id="CHEBI:15379"/>
        <dbReference type="ChEBI" id="CHEBI:16526"/>
        <dbReference type="ChEBI" id="CHEBI:16810"/>
        <dbReference type="ChEBI" id="CHEBI:30031"/>
        <dbReference type="ChEBI" id="CHEBI:85454"/>
        <dbReference type="ChEBI" id="CHEBI:136731"/>
        <dbReference type="EC" id="1.14.11.80"/>
    </reaction>
</comment>
<sequence>MAHHARPSRLVKKEELGKKKTNQSKKKSSQVRKKPTKTSTKAVSSGKGKKPAQEKDVKKKQQEKKPIMSSSGRLLRSSVTRTLSGASWVSLEKADNILFHNQDSFNINGFTMSLRNRSFSRRLSQTPTIAKPKKAAAQKRLETMEKHEQEALAVAESKNMEAGERVLKHDLAQNDLAPLPVEDAPCSAGEEPAITCASQDKEVEIPETNDSIPSSQVTDDGTEASGVKYKHEDLPCEQTLSDLNSGSSAEAFVEDAALVLLSSPSDSAVTSESNLKVCAETPFDLVPSSKEPDSSSVNTSDLSSAVLLEELVPHAKSHIEAELDQVLPSEEQDLHSVPIVTSDFSSQENLLEDASSLAESCLKAGWDLDSENKDVGSNSSSVAVIESNSLLHFEGASSFAESHMKLDVDFVPFHKELNSNLDLSFTKENSESDSKNIFTVCERVSDTSLNNIEVEDIEQLVKCIDAETLILSSGYVPTLSPDLEKSTVNKISGESSGQFSEGFVSELPSSMEISALASEKAINADLPADSRLQHNDYSSQLGSVGISLNLVQDNVRDNTEAVEASGPSLVKNPAGDYPVPYSTLLPMLEKKKRRRCGVCEPCLRKTNCEECSCCRKRKTSHRICKKRKCEELKKPPPPVMLPFEANLENKPVNGRRPELMECSVCGHGEKYRVKTNQTVPIENVQSKEKERMTGLEAEKWAHNEKPSFSVHVNGDIHGTVTGNEHLKNTEDSERAVSPSHLAEPKYSFAQTIKNGIKPLHYSPPEAVASLKKVSVEERTDLTSNSHLQESLCCPQLPEEEARVGKDGFEVPNAETQHEDSSFQPTFLSLIKTRNLTVEQNEQQLLAHCTHSQNSLPNKAVLYNGQSSISDLCEKPANLAGYTTKKNYTRDPVTLARYCNASRNVQQTGGIHSQDEEDVATQLTQLAALIESNQTNPVQKNDIKASLLNLISHERQPKYNQGNAVPWKPRHKKKPQEAHYQQNNRNQLQLLSCQRKKKKDMLFGCEVLKTASLLSRPSESLQMFTEKCNSQHGAVEQVDPKSQVLPVSCGGAQVPGSVEALRNTECAGEVSVLTSTSLGTDHPQSTDTPTKKGQSEFPTCDCVEQIIEKDEGPYYTHLGTGPSVAAVREIMENRYGAKGSAVRIEVVVYTGKEGKSSQGCPIAKWMWCYVLCCGLNECEGDMLNRACRDDQIKVVLVHVKDSIQKLVEHLSHLAVHGACISMAEELLENNLQTLATDVAPVYKKLAPEAFQNQVCTLTKEDNRRVGVIPSDEQLHVLPLYKISQTDEFGTEEGLEAKIKAGAIQVLTAFPREVRMLAEPLRATKKRKPDTRRTPTEKQPLIDKKYSTPVKLKTEAPENLGNPLHCLESKELLARDVEFAGAMAILKVLWVVRAYLQRTSKQPHVTPYVNCKNFDVSVKDYTGILLNDKMNDVPPILPEVTAPGPPAHKDPLPTILEHQPDKQNCQLQLDNSPSSQMVSSCDSSVPLSSPAKNAVRNEADCSRGCPVEKGSAHEEQMCDFNCVDEKQNSALGQLADSEEKAEEMWSDSEHNFLDDDIGGVAVAPSHGSILIECARRELHATTPIKKPNRNHPTRISLVFYQHKNLNEPKHGLAMWEAKMAERAKEKEKEAERLGTENTELNSSSRKTKQTSENRDLFYEDNEFNQIPSRRALTVTKDNIITVSSYALTRVAGPYNHWA</sequence>
<evidence type="ECO:0000256" key="13">
    <source>
        <dbReference type="RuleBase" id="RU367064"/>
    </source>
</evidence>
<evidence type="ECO:0000256" key="11">
    <source>
        <dbReference type="ARBA" id="ARBA00049431"/>
    </source>
</evidence>
<dbReference type="InterPro" id="IPR024779">
    <property type="entry name" value="2OGFeDO_JBP1/TET_oxygenase_dom"/>
</dbReference>
<evidence type="ECO:0000256" key="9">
    <source>
        <dbReference type="ARBA" id="ARBA00023004"/>
    </source>
</evidence>
<organism evidence="16 17">
    <name type="scientific">Amazona aestiva</name>
    <name type="common">Blue-fronted Amazon parrot</name>
    <dbReference type="NCBI Taxonomy" id="12930"/>
    <lineage>
        <taxon>Eukaryota</taxon>
        <taxon>Metazoa</taxon>
        <taxon>Chordata</taxon>
        <taxon>Craniata</taxon>
        <taxon>Vertebrata</taxon>
        <taxon>Euteleostomi</taxon>
        <taxon>Archelosauria</taxon>
        <taxon>Archosauria</taxon>
        <taxon>Dinosauria</taxon>
        <taxon>Saurischia</taxon>
        <taxon>Theropoda</taxon>
        <taxon>Coelurosauria</taxon>
        <taxon>Aves</taxon>
        <taxon>Neognathae</taxon>
        <taxon>Neoaves</taxon>
        <taxon>Telluraves</taxon>
        <taxon>Australaves</taxon>
        <taxon>Psittaciformes</taxon>
        <taxon>Psittacidae</taxon>
        <taxon>Amazona</taxon>
    </lineage>
</organism>
<feature type="compositionally biased region" description="Polar residues" evidence="14">
    <location>
        <begin position="1633"/>
        <end position="1642"/>
    </location>
</feature>
<evidence type="ECO:0000256" key="2">
    <source>
        <dbReference type="ARBA" id="ARBA00007502"/>
    </source>
</evidence>
<evidence type="ECO:0000313" key="16">
    <source>
        <dbReference type="EMBL" id="KQK84107.1"/>
    </source>
</evidence>
<dbReference type="STRING" id="12930.A0A0Q3PSE0"/>
<feature type="region of interest" description="Disordered" evidence="14">
    <location>
        <begin position="958"/>
        <end position="982"/>
    </location>
</feature>
<evidence type="ECO:0000256" key="1">
    <source>
        <dbReference type="ARBA" id="ARBA00004286"/>
    </source>
</evidence>
<reference evidence="16 17" key="1">
    <citation type="submission" date="2015-10" db="EMBL/GenBank/DDBJ databases">
        <authorList>
            <person name="Gilbert D.G."/>
        </authorList>
    </citation>
    <scope>NUCLEOTIDE SEQUENCE [LARGE SCALE GENOMIC DNA]</scope>
    <source>
        <strain evidence="16">FVVF132</strain>
    </source>
</reference>
<comment type="catalytic activity">
    <reaction evidence="10 13">
        <text>a 5-formyl-2'-deoxycytidine in DNA + 2-oxoglutarate + O2 = a 5-carboxyl-2'-deoxycytidine in DNA + succinate + CO2 + H(+)</text>
        <dbReference type="Rhea" id="RHEA:53832"/>
        <dbReference type="Rhea" id="RHEA-COMP:13656"/>
        <dbReference type="Rhea" id="RHEA-COMP:13657"/>
        <dbReference type="ChEBI" id="CHEBI:15378"/>
        <dbReference type="ChEBI" id="CHEBI:15379"/>
        <dbReference type="ChEBI" id="CHEBI:16526"/>
        <dbReference type="ChEBI" id="CHEBI:16810"/>
        <dbReference type="ChEBI" id="CHEBI:30031"/>
        <dbReference type="ChEBI" id="CHEBI:137731"/>
        <dbReference type="ChEBI" id="CHEBI:137732"/>
        <dbReference type="EC" id="1.14.11.80"/>
    </reaction>
</comment>
<dbReference type="GO" id="GO:0040029">
    <property type="term" value="P:epigenetic regulation of gene expression"/>
    <property type="evidence" value="ECO:0007669"/>
    <property type="project" value="InterPro"/>
</dbReference>
<evidence type="ECO:0000256" key="6">
    <source>
        <dbReference type="ARBA" id="ARBA00022833"/>
    </source>
</evidence>
<evidence type="ECO:0000256" key="3">
    <source>
        <dbReference type="ARBA" id="ARBA00022454"/>
    </source>
</evidence>
<feature type="region of interest" description="Disordered" evidence="14">
    <location>
        <begin position="1621"/>
        <end position="1653"/>
    </location>
</feature>
<dbReference type="PROSITE" id="PS51058">
    <property type="entry name" value="ZF_CXXC"/>
    <property type="match status" value="1"/>
</dbReference>
<feature type="compositionally biased region" description="Basic residues" evidence="14">
    <location>
        <begin position="1"/>
        <end position="10"/>
    </location>
</feature>
<evidence type="ECO:0000256" key="12">
    <source>
        <dbReference type="PROSITE-ProRule" id="PRU00509"/>
    </source>
</evidence>
<dbReference type="InterPro" id="IPR040175">
    <property type="entry name" value="TET1/2/3"/>
</dbReference>
<keyword evidence="7 13" id="KW-0223">Dioxygenase</keyword>
<dbReference type="GO" id="GO:0005694">
    <property type="term" value="C:chromosome"/>
    <property type="evidence" value="ECO:0007669"/>
    <property type="project" value="UniProtKB-SubCell"/>
</dbReference>
<feature type="region of interest" description="Disordered" evidence="14">
    <location>
        <begin position="1"/>
        <end position="75"/>
    </location>
</feature>
<feature type="compositionally biased region" description="Basic and acidic residues" evidence="14">
    <location>
        <begin position="724"/>
        <end position="734"/>
    </location>
</feature>
<dbReference type="Pfam" id="PF12851">
    <property type="entry name" value="Tet_JBP"/>
    <property type="match status" value="1"/>
</dbReference>
<feature type="region of interest" description="Disordered" evidence="14">
    <location>
        <begin position="1463"/>
        <end position="1487"/>
    </location>
</feature>
<keyword evidence="4 13" id="KW-0479">Metal-binding</keyword>
<name>A0A0Q3PSE0_AMAAE</name>
<dbReference type="PANTHER" id="PTHR23358:SF2">
    <property type="entry name" value="METHYLCYTOSINE DIOXYGENASE TET1"/>
    <property type="match status" value="1"/>
</dbReference>
<evidence type="ECO:0000313" key="17">
    <source>
        <dbReference type="Proteomes" id="UP000051836"/>
    </source>
</evidence>
<keyword evidence="6 13" id="KW-0862">Zinc</keyword>
<dbReference type="GO" id="GO:0008270">
    <property type="term" value="F:zinc ion binding"/>
    <property type="evidence" value="ECO:0007669"/>
    <property type="project" value="UniProtKB-UniRule"/>
</dbReference>
<dbReference type="GO" id="GO:0045944">
    <property type="term" value="P:positive regulation of transcription by RNA polymerase II"/>
    <property type="evidence" value="ECO:0007669"/>
    <property type="project" value="TreeGrafter"/>
</dbReference>
<keyword evidence="5 12" id="KW-0863">Zinc-finger</keyword>
<dbReference type="OrthoDB" id="8854879at2759"/>